<evidence type="ECO:0000313" key="7">
    <source>
        <dbReference type="Proteomes" id="UP000029273"/>
    </source>
</evidence>
<evidence type="ECO:0008006" key="8">
    <source>
        <dbReference type="Google" id="ProtNLM"/>
    </source>
</evidence>
<comment type="similarity">
    <text evidence="1 3">Belongs to the pirin family.</text>
</comment>
<feature type="domain" description="Pirin N-terminal" evidence="4">
    <location>
        <begin position="23"/>
        <end position="123"/>
    </location>
</feature>
<dbReference type="InterPro" id="IPR014710">
    <property type="entry name" value="RmlC-like_jellyroll"/>
</dbReference>
<dbReference type="RefSeq" id="WP_038091032.1">
    <property type="nucleotide sequence ID" value="NZ_JQSG02000006.1"/>
</dbReference>
<keyword evidence="7" id="KW-1185">Reference proteome</keyword>
<accession>A0A1A6C1Q3</accession>
<name>A0A1A6C1Q3_9GAMM</name>
<comment type="cofactor">
    <cofactor evidence="2">
        <name>Fe cation</name>
        <dbReference type="ChEBI" id="CHEBI:24875"/>
    </cofactor>
    <text evidence="2">Binds 1 Fe cation per subunit.</text>
</comment>
<dbReference type="PANTHER" id="PTHR13903">
    <property type="entry name" value="PIRIN-RELATED"/>
    <property type="match status" value="1"/>
</dbReference>
<feature type="binding site" evidence="2">
    <location>
        <position position="107"/>
    </location>
    <ligand>
        <name>Fe cation</name>
        <dbReference type="ChEBI" id="CHEBI:24875"/>
    </ligand>
</feature>
<dbReference type="AlphaFoldDB" id="A0A1A6C1Q3"/>
<dbReference type="Proteomes" id="UP000029273">
    <property type="component" value="Unassembled WGS sequence"/>
</dbReference>
<keyword evidence="2" id="KW-0479">Metal-binding</keyword>
<dbReference type="CDD" id="cd02247">
    <property type="entry name" value="cupin_pirin_C"/>
    <property type="match status" value="1"/>
</dbReference>
<feature type="binding site" evidence="2">
    <location>
        <position position="105"/>
    </location>
    <ligand>
        <name>Fe cation</name>
        <dbReference type="ChEBI" id="CHEBI:24875"/>
    </ligand>
</feature>
<evidence type="ECO:0000256" key="3">
    <source>
        <dbReference type="RuleBase" id="RU003457"/>
    </source>
</evidence>
<proteinExistence type="inferred from homology"/>
<feature type="binding site" evidence="2">
    <location>
        <position position="61"/>
    </location>
    <ligand>
        <name>Fe cation</name>
        <dbReference type="ChEBI" id="CHEBI:24875"/>
    </ligand>
</feature>
<evidence type="ECO:0000259" key="5">
    <source>
        <dbReference type="Pfam" id="PF05726"/>
    </source>
</evidence>
<dbReference type="EMBL" id="JQSG02000006">
    <property type="protein sequence ID" value="OBS08479.1"/>
    <property type="molecule type" value="Genomic_DNA"/>
</dbReference>
<reference evidence="6 7" key="1">
    <citation type="journal article" date="2014" name="Genome Announc.">
        <title>Draft Genome Sequence of the Iron-Oxidizing, Acidophilic, and Halotolerant 'Thiobacillus prosperus' Type Strain DSM 5130.</title>
        <authorList>
            <person name="Ossandon F.J."/>
            <person name="Cardenas J.P."/>
            <person name="Corbett M."/>
            <person name="Quatrini R."/>
            <person name="Holmes D.S."/>
            <person name="Watkin E."/>
        </authorList>
    </citation>
    <scope>NUCLEOTIDE SEQUENCE [LARGE SCALE GENOMIC DNA]</scope>
    <source>
        <strain evidence="6 7">DSM 5130</strain>
    </source>
</reference>
<dbReference type="InterPro" id="IPR011051">
    <property type="entry name" value="RmlC_Cupin_sf"/>
</dbReference>
<dbReference type="OrthoDB" id="9780903at2"/>
<feature type="domain" description="Pirin C-terminal" evidence="5">
    <location>
        <begin position="176"/>
        <end position="277"/>
    </location>
</feature>
<evidence type="ECO:0000256" key="1">
    <source>
        <dbReference type="ARBA" id="ARBA00008416"/>
    </source>
</evidence>
<comment type="caution">
    <text evidence="6">The sequence shown here is derived from an EMBL/GenBank/DDBJ whole genome shotgun (WGS) entry which is preliminary data.</text>
</comment>
<sequence>MSAQHRHFARILEGMDASDGAGVRLKRYIARPGLEALDPFLLLDEFRTDRADDYIAGFPPHPHRGFETVTYMIHGRMRHRDSTGMEGLLTPGSVQWMTAGRGIIHSEMPEMESGLMWGYQLWVNLPASLKMSAPRYQDIGPERIPEMTDGAARVRVIAGAHGGTRGAAETLTEVAYLDVELAAEGRFTRAELHGHASFLLVLDGELQDVVGTRARRGQLAVITGEGPLAVEADGEGARFLYLAGAPLKEPIAWRGPFVMNTATELRQAFDDYQNGRFTAPAPGNQD</sequence>
<evidence type="ECO:0000256" key="2">
    <source>
        <dbReference type="PIRSR" id="PIRSR006232-1"/>
    </source>
</evidence>
<dbReference type="Pfam" id="PF05726">
    <property type="entry name" value="Pirin_C"/>
    <property type="match status" value="1"/>
</dbReference>
<dbReference type="SUPFAM" id="SSF51182">
    <property type="entry name" value="RmlC-like cupins"/>
    <property type="match status" value="1"/>
</dbReference>
<dbReference type="InterPro" id="IPR008778">
    <property type="entry name" value="Pirin_C_dom"/>
</dbReference>
<dbReference type="GO" id="GO:0046872">
    <property type="term" value="F:metal ion binding"/>
    <property type="evidence" value="ECO:0007669"/>
    <property type="project" value="UniProtKB-KW"/>
</dbReference>
<protein>
    <recommendedName>
        <fullName evidence="8">Quercetin 2,3-dioxygenase</fullName>
    </recommendedName>
</protein>
<dbReference type="Pfam" id="PF02678">
    <property type="entry name" value="Pirin"/>
    <property type="match status" value="1"/>
</dbReference>
<evidence type="ECO:0000259" key="4">
    <source>
        <dbReference type="Pfam" id="PF02678"/>
    </source>
</evidence>
<feature type="binding site" evidence="2">
    <location>
        <position position="63"/>
    </location>
    <ligand>
        <name>Fe cation</name>
        <dbReference type="ChEBI" id="CHEBI:24875"/>
    </ligand>
</feature>
<dbReference type="InterPro" id="IPR012093">
    <property type="entry name" value="Pirin"/>
</dbReference>
<keyword evidence="2" id="KW-0408">Iron</keyword>
<dbReference type="STRING" id="160660.BJI67_03585"/>
<organism evidence="6 7">
    <name type="scientific">Acidihalobacter prosperus</name>
    <dbReference type="NCBI Taxonomy" id="160660"/>
    <lineage>
        <taxon>Bacteria</taxon>
        <taxon>Pseudomonadati</taxon>
        <taxon>Pseudomonadota</taxon>
        <taxon>Gammaproteobacteria</taxon>
        <taxon>Chromatiales</taxon>
        <taxon>Ectothiorhodospiraceae</taxon>
        <taxon>Acidihalobacter</taxon>
    </lineage>
</organism>
<dbReference type="PANTHER" id="PTHR13903:SF8">
    <property type="entry name" value="PIRIN"/>
    <property type="match status" value="1"/>
</dbReference>
<dbReference type="CDD" id="cd02909">
    <property type="entry name" value="cupin_pirin_N"/>
    <property type="match status" value="1"/>
</dbReference>
<gene>
    <name evidence="6" type="ORF">Thpro_022729</name>
</gene>
<dbReference type="InterPro" id="IPR003829">
    <property type="entry name" value="Pirin_N_dom"/>
</dbReference>
<dbReference type="Gene3D" id="2.60.120.10">
    <property type="entry name" value="Jelly Rolls"/>
    <property type="match status" value="2"/>
</dbReference>
<dbReference type="PIRSF" id="PIRSF006232">
    <property type="entry name" value="Pirin"/>
    <property type="match status" value="1"/>
</dbReference>
<evidence type="ECO:0000313" key="6">
    <source>
        <dbReference type="EMBL" id="OBS08479.1"/>
    </source>
</evidence>